<gene>
    <name evidence="3" type="ORF">AU467_02125</name>
</gene>
<evidence type="ECO:0000313" key="3">
    <source>
        <dbReference type="EMBL" id="KUM27216.1"/>
    </source>
</evidence>
<keyword evidence="1" id="KW-0812">Transmembrane</keyword>
<name>A0A117N3X5_RHILI</name>
<dbReference type="Proteomes" id="UP000053176">
    <property type="component" value="Unassembled WGS sequence"/>
</dbReference>
<feature type="signal peptide" evidence="2">
    <location>
        <begin position="1"/>
        <end position="17"/>
    </location>
</feature>
<keyword evidence="1" id="KW-1133">Transmembrane helix</keyword>
<evidence type="ECO:0000313" key="4">
    <source>
        <dbReference type="Proteomes" id="UP000053176"/>
    </source>
</evidence>
<feature type="chain" id="PRO_5007151731" evidence="2">
    <location>
        <begin position="18"/>
        <end position="60"/>
    </location>
</feature>
<feature type="transmembrane region" description="Helical" evidence="1">
    <location>
        <begin position="33"/>
        <end position="54"/>
    </location>
</feature>
<dbReference type="OrthoDB" id="8465429at2"/>
<evidence type="ECO:0000256" key="2">
    <source>
        <dbReference type="SAM" id="SignalP"/>
    </source>
</evidence>
<proteinExistence type="predicted"/>
<protein>
    <submittedName>
        <fullName evidence="3">Uncharacterized protein</fullName>
    </submittedName>
</protein>
<keyword evidence="2" id="KW-0732">Signal</keyword>
<accession>A0A117N3X5</accession>
<keyword evidence="1" id="KW-0472">Membrane</keyword>
<organism evidence="3 4">
    <name type="scientific">Rhizobium loti</name>
    <name type="common">Mesorhizobium loti</name>
    <dbReference type="NCBI Taxonomy" id="381"/>
    <lineage>
        <taxon>Bacteria</taxon>
        <taxon>Pseudomonadati</taxon>
        <taxon>Pseudomonadota</taxon>
        <taxon>Alphaproteobacteria</taxon>
        <taxon>Hyphomicrobiales</taxon>
        <taxon>Phyllobacteriaceae</taxon>
        <taxon>Mesorhizobium</taxon>
    </lineage>
</organism>
<sequence length="60" mass="6318">MTKLVALLVTFSMPAQAHDSLASHTHPDGMSMPAGSDAVICMLFALVVGLVAFWQFGRAA</sequence>
<reference evidence="3 4" key="1">
    <citation type="submission" date="2015-12" db="EMBL/GenBank/DDBJ databases">
        <title>Draft genome sequence of Mesorhizobium sp. UFLA 01-765, a multitolerant efficient symbiont and plant-growth promoting strain isolated from Zn-mining soil using Leucaena leucocephala as a trap plant.</title>
        <authorList>
            <person name="Rangel W.M."/>
            <person name="Thijs S."/>
            <person name="Longatti S.M."/>
            <person name="Moreira F.M."/>
            <person name="Weyens N."/>
            <person name="Vangronsveld J."/>
            <person name="Van Hamme J.D."/>
            <person name="Bottos E.M."/>
            <person name="Rineau F."/>
        </authorList>
    </citation>
    <scope>NUCLEOTIDE SEQUENCE [LARGE SCALE GENOMIC DNA]</scope>
    <source>
        <strain evidence="3 4">UFLA 01-765</strain>
    </source>
</reference>
<evidence type="ECO:0000256" key="1">
    <source>
        <dbReference type="SAM" id="Phobius"/>
    </source>
</evidence>
<comment type="caution">
    <text evidence="3">The sequence shown here is derived from an EMBL/GenBank/DDBJ whole genome shotgun (WGS) entry which is preliminary data.</text>
</comment>
<dbReference type="EMBL" id="LPWA01000098">
    <property type="protein sequence ID" value="KUM27216.1"/>
    <property type="molecule type" value="Genomic_DNA"/>
</dbReference>
<dbReference type="AlphaFoldDB" id="A0A117N3X5"/>